<dbReference type="EMBL" id="QXUI01000012">
    <property type="protein sequence ID" value="RIM90798.1"/>
    <property type="molecule type" value="Genomic_DNA"/>
</dbReference>
<reference evidence="2 4" key="1">
    <citation type="journal article" date="2016" name="Front. Microbiol.">
        <title>Comprehensive Phylogenetic Analysis of Bovine Non-aureus Staphylococci Species Based on Whole-Genome Sequencing.</title>
        <authorList>
            <person name="Naushad S."/>
            <person name="Barkema H.W."/>
            <person name="Luby C."/>
            <person name="Condas L.A."/>
            <person name="Nobrega D.B."/>
            <person name="Carson D.A."/>
            <person name="De Buck J."/>
        </authorList>
    </citation>
    <scope>NUCLEOTIDE SEQUENCE [LARGE SCALE GENOMIC DNA]</scope>
    <source>
        <strain evidence="2 4">SNUC 1349</strain>
    </source>
</reference>
<evidence type="ECO:0000313" key="3">
    <source>
        <dbReference type="EMBL" id="TLP89716.1"/>
    </source>
</evidence>
<dbReference type="OrthoDB" id="2403752at2"/>
<reference evidence="1" key="4">
    <citation type="submission" date="2021-03" db="EMBL/GenBank/DDBJ databases">
        <title>Molecular epidemiology and mechanisms of colistin and carbapenem resistance in Enterobacteriaceae from clinical isolates, the environment and porcine samples in Pretoria, South Africa.</title>
        <authorList>
            <person name="Bogoshi D."/>
            <person name="Mbelle N.M."/>
            <person name="Naidoo V."/>
            <person name="Osei Sekyere J."/>
        </authorList>
    </citation>
    <scope>NUCLEOTIDE SEQUENCE</scope>
    <source>
        <strain evidence="1">ESB009</strain>
    </source>
</reference>
<name>A0A418I4B7_STAXY</name>
<reference evidence="3 5" key="3">
    <citation type="submission" date="2019-05" db="EMBL/GenBank/DDBJ databases">
        <title>The metagenome of a microbial culture collection derived from dairy environment covers the genomic content of the human microbiome.</title>
        <authorList>
            <person name="Roder T."/>
            <person name="Wuthrich D."/>
            <person name="Sattari Z."/>
            <person name="Von Ah U."/>
            <person name="Bar C."/>
            <person name="Ronchi F."/>
            <person name="Macpherson A.J."/>
            <person name="Ganal-Vonarburg S.C."/>
            <person name="Bruggmann R."/>
            <person name="Vergeres G."/>
        </authorList>
    </citation>
    <scope>NUCLEOTIDE SEQUENCE [LARGE SCALE GENOMIC DNA]</scope>
    <source>
        <strain evidence="3 5">FAM 20833</strain>
    </source>
</reference>
<proteinExistence type="predicted"/>
<evidence type="ECO:0008006" key="6">
    <source>
        <dbReference type="Google" id="ProtNLM"/>
    </source>
</evidence>
<evidence type="ECO:0000313" key="2">
    <source>
        <dbReference type="EMBL" id="RIM90798.1"/>
    </source>
</evidence>
<gene>
    <name evidence="2" type="ORF">BU104_12915</name>
    <name evidence="3" type="ORF">FEZ53_09610</name>
    <name evidence="1" type="ORF">J4710_03210</name>
</gene>
<reference evidence="2" key="2">
    <citation type="submission" date="2018-09" db="EMBL/GenBank/DDBJ databases">
        <authorList>
            <person name="Naushad S."/>
            <person name="De Buck J."/>
        </authorList>
    </citation>
    <scope>NUCLEOTIDE SEQUENCE</scope>
    <source>
        <strain evidence="2">SNUC 1349</strain>
    </source>
</reference>
<comment type="caution">
    <text evidence="3">The sequence shown here is derived from an EMBL/GenBank/DDBJ whole genome shotgun (WGS) entry which is preliminary data.</text>
</comment>
<organism evidence="3 5">
    <name type="scientific">Staphylococcus xylosus</name>
    <dbReference type="NCBI Taxonomy" id="1288"/>
    <lineage>
        <taxon>Bacteria</taxon>
        <taxon>Bacillati</taxon>
        <taxon>Bacillota</taxon>
        <taxon>Bacilli</taxon>
        <taxon>Bacillales</taxon>
        <taxon>Staphylococcaceae</taxon>
        <taxon>Staphylococcus</taxon>
    </lineage>
</organism>
<evidence type="ECO:0000313" key="4">
    <source>
        <dbReference type="Proteomes" id="UP000285579"/>
    </source>
</evidence>
<dbReference type="RefSeq" id="WP_029378054.1">
    <property type="nucleotide sequence ID" value="NZ_BKAZ01000031.1"/>
</dbReference>
<dbReference type="AlphaFoldDB" id="A0A418I4B7"/>
<dbReference type="EMBL" id="JAGETT010000012">
    <property type="protein sequence ID" value="MBO1919850.1"/>
    <property type="molecule type" value="Genomic_DNA"/>
</dbReference>
<accession>A0A418I4B7</accession>
<sequence length="66" mass="7719">MNKNHIKEALSKNSEIIIETVEHERITVKAIEDNDDSQYLHVTEPKDQQVEIDKITDIQVNNFDQL</sequence>
<dbReference type="Proteomes" id="UP000307747">
    <property type="component" value="Unassembled WGS sequence"/>
</dbReference>
<dbReference type="KEGG" id="sxo:SXYL_00195"/>
<dbReference type="EMBL" id="VBTJ01000002">
    <property type="protein sequence ID" value="TLP89716.1"/>
    <property type="molecule type" value="Genomic_DNA"/>
</dbReference>
<evidence type="ECO:0000313" key="1">
    <source>
        <dbReference type="EMBL" id="MBO1919850.1"/>
    </source>
</evidence>
<dbReference type="KEGG" id="sxy:BE24_11110"/>
<evidence type="ECO:0000313" key="5">
    <source>
        <dbReference type="Proteomes" id="UP000307747"/>
    </source>
</evidence>
<dbReference type="Proteomes" id="UP000285579">
    <property type="component" value="Unassembled WGS sequence"/>
</dbReference>
<protein>
    <recommendedName>
        <fullName evidence="6">Small, acid-soluble spore protein H</fullName>
    </recommendedName>
</protein>